<protein>
    <recommendedName>
        <fullName evidence="2">EngC GTPase domain-containing protein</fullName>
    </recommendedName>
</protein>
<accession>A0ABP6SQP0</accession>
<dbReference type="Gene3D" id="3.40.50.300">
    <property type="entry name" value="P-loop containing nucleotide triphosphate hydrolases"/>
    <property type="match status" value="1"/>
</dbReference>
<feature type="region of interest" description="Disordered" evidence="1">
    <location>
        <begin position="256"/>
        <end position="283"/>
    </location>
</feature>
<comment type="caution">
    <text evidence="3">The sequence shown here is derived from an EMBL/GenBank/DDBJ whole genome shotgun (WGS) entry which is preliminary data.</text>
</comment>
<evidence type="ECO:0000313" key="4">
    <source>
        <dbReference type="Proteomes" id="UP001501676"/>
    </source>
</evidence>
<dbReference type="Proteomes" id="UP001501676">
    <property type="component" value="Unassembled WGS sequence"/>
</dbReference>
<name>A0ABP6SQP0_9ACTN</name>
<gene>
    <name evidence="3" type="ORF">GCM10020369_04290</name>
</gene>
<feature type="domain" description="EngC GTPase" evidence="2">
    <location>
        <begin position="60"/>
        <end position="134"/>
    </location>
</feature>
<dbReference type="Pfam" id="PF03193">
    <property type="entry name" value="RsgA_GTPase"/>
    <property type="match status" value="1"/>
</dbReference>
<reference evidence="4" key="1">
    <citation type="journal article" date="2019" name="Int. J. Syst. Evol. Microbiol.">
        <title>The Global Catalogue of Microorganisms (GCM) 10K type strain sequencing project: providing services to taxonomists for standard genome sequencing and annotation.</title>
        <authorList>
            <consortium name="The Broad Institute Genomics Platform"/>
            <consortium name="The Broad Institute Genome Sequencing Center for Infectious Disease"/>
            <person name="Wu L."/>
            <person name="Ma J."/>
        </authorList>
    </citation>
    <scope>NUCLEOTIDE SEQUENCE [LARGE SCALE GENOMIC DNA]</scope>
    <source>
        <strain evidence="4">JCM 9458</strain>
    </source>
</reference>
<organism evidence="3 4">
    <name type="scientific">Cryptosporangium minutisporangium</name>
    <dbReference type="NCBI Taxonomy" id="113569"/>
    <lineage>
        <taxon>Bacteria</taxon>
        <taxon>Bacillati</taxon>
        <taxon>Actinomycetota</taxon>
        <taxon>Actinomycetes</taxon>
        <taxon>Cryptosporangiales</taxon>
        <taxon>Cryptosporangiaceae</taxon>
        <taxon>Cryptosporangium</taxon>
    </lineage>
</organism>
<dbReference type="InterPro" id="IPR027417">
    <property type="entry name" value="P-loop_NTPase"/>
</dbReference>
<dbReference type="SUPFAM" id="SSF52540">
    <property type="entry name" value="P-loop containing nucleoside triphosphate hydrolases"/>
    <property type="match status" value="1"/>
</dbReference>
<dbReference type="RefSeq" id="WP_345726203.1">
    <property type="nucleotide sequence ID" value="NZ_BAAAYN010000002.1"/>
</dbReference>
<evidence type="ECO:0000256" key="1">
    <source>
        <dbReference type="SAM" id="MobiDB-lite"/>
    </source>
</evidence>
<feature type="compositionally biased region" description="Basic residues" evidence="1">
    <location>
        <begin position="264"/>
        <end position="277"/>
    </location>
</feature>
<proteinExistence type="predicted"/>
<sequence>MARRLSTGCGPLVPARVTDVDDDGCGCLAATGPVRAVAEPGLTPVAGDWAVLAGNALVAVLPRTSVVRRGRGADDVCGEVLAANVDLVLVVQTFSATLSPDRTERLLALAAASSATPVLVLSQIDRAPDGAVVRSVLADLAVLAESCPGTRVVGVSTLPDHPGVAGLHRLRALLPGSTPAASLASPDGAAGAAAVVGPPGCGKSSLVDALSGGAPRAGAGSALVPLPGGGALVDTPSCSADEPDWLAERYLSRLRATQRERWRAGPHPRSQTRRRLRPLAGGA</sequence>
<evidence type="ECO:0000259" key="2">
    <source>
        <dbReference type="Pfam" id="PF03193"/>
    </source>
</evidence>
<dbReference type="InterPro" id="IPR010914">
    <property type="entry name" value="RsgA_GTPase_dom"/>
</dbReference>
<evidence type="ECO:0000313" key="3">
    <source>
        <dbReference type="EMBL" id="GAA3382436.1"/>
    </source>
</evidence>
<dbReference type="EMBL" id="BAAAYN010000002">
    <property type="protein sequence ID" value="GAA3382436.1"/>
    <property type="molecule type" value="Genomic_DNA"/>
</dbReference>
<keyword evidence="4" id="KW-1185">Reference proteome</keyword>